<feature type="transmembrane region" description="Helical" evidence="1">
    <location>
        <begin position="6"/>
        <end position="24"/>
    </location>
</feature>
<evidence type="ECO:0000313" key="3">
    <source>
        <dbReference type="Proteomes" id="UP000198571"/>
    </source>
</evidence>
<feature type="transmembrane region" description="Helical" evidence="1">
    <location>
        <begin position="95"/>
        <end position="114"/>
    </location>
</feature>
<reference evidence="3" key="1">
    <citation type="submission" date="2016-10" db="EMBL/GenBank/DDBJ databases">
        <authorList>
            <person name="Varghese N."/>
            <person name="Submissions S."/>
        </authorList>
    </citation>
    <scope>NUCLEOTIDE SEQUENCE [LARGE SCALE GENOMIC DNA]</scope>
    <source>
        <strain evidence="3">S9</strain>
    </source>
</reference>
<feature type="transmembrane region" description="Helical" evidence="1">
    <location>
        <begin position="62"/>
        <end position="83"/>
    </location>
</feature>
<protein>
    <submittedName>
        <fullName evidence="2">Uncharacterized protein</fullName>
    </submittedName>
</protein>
<dbReference type="OrthoDB" id="2858784at2"/>
<evidence type="ECO:0000256" key="1">
    <source>
        <dbReference type="SAM" id="Phobius"/>
    </source>
</evidence>
<organism evidence="2 3">
    <name type="scientific">Salipaludibacillus aurantiacus</name>
    <dbReference type="NCBI Taxonomy" id="1601833"/>
    <lineage>
        <taxon>Bacteria</taxon>
        <taxon>Bacillati</taxon>
        <taxon>Bacillota</taxon>
        <taxon>Bacilli</taxon>
        <taxon>Bacillales</taxon>
        <taxon>Bacillaceae</taxon>
    </lineage>
</organism>
<dbReference type="EMBL" id="FOGT01000003">
    <property type="protein sequence ID" value="SER68517.1"/>
    <property type="molecule type" value="Genomic_DNA"/>
</dbReference>
<dbReference type="Proteomes" id="UP000198571">
    <property type="component" value="Unassembled WGS sequence"/>
</dbReference>
<keyword evidence="1" id="KW-0472">Membrane</keyword>
<accession>A0A1H9R7D5</accession>
<keyword evidence="3" id="KW-1185">Reference proteome</keyword>
<evidence type="ECO:0000313" key="2">
    <source>
        <dbReference type="EMBL" id="SER68517.1"/>
    </source>
</evidence>
<dbReference type="STRING" id="1601833.SAMN05518684_10316"/>
<feature type="transmembrane region" description="Helical" evidence="1">
    <location>
        <begin position="31"/>
        <end position="56"/>
    </location>
</feature>
<keyword evidence="1" id="KW-0812">Transmembrane</keyword>
<dbReference type="RefSeq" id="WP_093047735.1">
    <property type="nucleotide sequence ID" value="NZ_FOGT01000003.1"/>
</dbReference>
<feature type="transmembrane region" description="Helical" evidence="1">
    <location>
        <begin position="147"/>
        <end position="167"/>
    </location>
</feature>
<dbReference type="AlphaFoldDB" id="A0A1H9R7D5"/>
<gene>
    <name evidence="2" type="ORF">SAMN05518684_10316</name>
</gene>
<name>A0A1H9R7D5_9BACI</name>
<feature type="transmembrane region" description="Helical" evidence="1">
    <location>
        <begin position="120"/>
        <end position="140"/>
    </location>
</feature>
<proteinExistence type="predicted"/>
<sequence>MLQFIGEIFTIFLACFIIGMLPAAKGRSPFPVLMVIAGCISILPLVFGLIIGAAFFFWLPVLLFKILLFIMCFVIILLLFSLHHPSYGYLPYKKHIHLIVIGVFFFLLGMEFAAFGFSAWFLLLLVPLGVAAMIAGFLLMIKLFISFKYVAFIHFLPLILFLLLAVLKLL</sequence>
<keyword evidence="1" id="KW-1133">Transmembrane helix</keyword>